<name>A0AAD2GA78_9STRA</name>
<dbReference type="SUPFAM" id="SSF57756">
    <property type="entry name" value="Retrovirus zinc finger-like domains"/>
    <property type="match status" value="1"/>
</dbReference>
<dbReference type="InterPro" id="IPR025829">
    <property type="entry name" value="Zn_knuckle_CX2CX3GHX4C"/>
</dbReference>
<gene>
    <name evidence="6" type="ORF">CYCCA115_LOCUS22191</name>
</gene>
<evidence type="ECO:0000256" key="1">
    <source>
        <dbReference type="ARBA" id="ARBA00022723"/>
    </source>
</evidence>
<proteinExistence type="predicted"/>
<feature type="region of interest" description="Disordered" evidence="4">
    <location>
        <begin position="34"/>
        <end position="55"/>
    </location>
</feature>
<dbReference type="AlphaFoldDB" id="A0AAD2GA78"/>
<dbReference type="Pfam" id="PF13696">
    <property type="entry name" value="zf-CCHC_2"/>
    <property type="match status" value="1"/>
</dbReference>
<feature type="compositionally biased region" description="Low complexity" evidence="4">
    <location>
        <begin position="181"/>
        <end position="208"/>
    </location>
</feature>
<feature type="region of interest" description="Disordered" evidence="4">
    <location>
        <begin position="107"/>
        <end position="214"/>
    </location>
</feature>
<keyword evidence="2" id="KW-0863">Zinc-finger</keyword>
<sequence length="214" mass="22975">MATGTNKRKTSSPPAGYVCNLCKIGGHWIQQCPQKSKSKKRKTGHIPVPGVDPSQKDIELARELQKLKAPNCFCGKPSRLKKVKKSNVNENSRAVGKYFFFCASKKSDDPCRFARPVKEHRQRSKGQSAKADESNPTINEKTVESAAQDPGASCSGNDDEDNNDLASKKKSGKTEESPPQVSDGSKSGDSSSDTSSVDTSSVGSSSSDDSSDEE</sequence>
<evidence type="ECO:0000256" key="2">
    <source>
        <dbReference type="ARBA" id="ARBA00022771"/>
    </source>
</evidence>
<evidence type="ECO:0000256" key="4">
    <source>
        <dbReference type="SAM" id="MobiDB-lite"/>
    </source>
</evidence>
<comment type="caution">
    <text evidence="6">The sequence shown here is derived from an EMBL/GenBank/DDBJ whole genome shotgun (WGS) entry which is preliminary data.</text>
</comment>
<evidence type="ECO:0000259" key="5">
    <source>
        <dbReference type="Pfam" id="PF13696"/>
    </source>
</evidence>
<organism evidence="6 7">
    <name type="scientific">Cylindrotheca closterium</name>
    <dbReference type="NCBI Taxonomy" id="2856"/>
    <lineage>
        <taxon>Eukaryota</taxon>
        <taxon>Sar</taxon>
        <taxon>Stramenopiles</taxon>
        <taxon>Ochrophyta</taxon>
        <taxon>Bacillariophyta</taxon>
        <taxon>Bacillariophyceae</taxon>
        <taxon>Bacillariophycidae</taxon>
        <taxon>Bacillariales</taxon>
        <taxon>Bacillariaceae</taxon>
        <taxon>Cylindrotheca</taxon>
    </lineage>
</organism>
<evidence type="ECO:0000256" key="3">
    <source>
        <dbReference type="ARBA" id="ARBA00022833"/>
    </source>
</evidence>
<keyword evidence="3" id="KW-0862">Zinc</keyword>
<reference evidence="6" key="1">
    <citation type="submission" date="2023-08" db="EMBL/GenBank/DDBJ databases">
        <authorList>
            <person name="Audoor S."/>
            <person name="Bilcke G."/>
        </authorList>
    </citation>
    <scope>NUCLEOTIDE SEQUENCE</scope>
</reference>
<dbReference type="GO" id="GO:0008270">
    <property type="term" value="F:zinc ion binding"/>
    <property type="evidence" value="ECO:0007669"/>
    <property type="project" value="UniProtKB-KW"/>
</dbReference>
<evidence type="ECO:0000313" key="7">
    <source>
        <dbReference type="Proteomes" id="UP001295423"/>
    </source>
</evidence>
<keyword evidence="1" id="KW-0479">Metal-binding</keyword>
<feature type="compositionally biased region" description="Basic and acidic residues" evidence="4">
    <location>
        <begin position="107"/>
        <end position="119"/>
    </location>
</feature>
<dbReference type="InterPro" id="IPR036875">
    <property type="entry name" value="Znf_CCHC_sf"/>
</dbReference>
<evidence type="ECO:0000313" key="6">
    <source>
        <dbReference type="EMBL" id="CAJ1966606.1"/>
    </source>
</evidence>
<dbReference type="Proteomes" id="UP001295423">
    <property type="component" value="Unassembled WGS sequence"/>
</dbReference>
<protein>
    <recommendedName>
        <fullName evidence="5">Zinc knuckle CX2CX3GHX4C domain-containing protein</fullName>
    </recommendedName>
</protein>
<keyword evidence="7" id="KW-1185">Reference proteome</keyword>
<dbReference type="GO" id="GO:0003676">
    <property type="term" value="F:nucleic acid binding"/>
    <property type="evidence" value="ECO:0007669"/>
    <property type="project" value="InterPro"/>
</dbReference>
<dbReference type="Gene3D" id="4.10.60.10">
    <property type="entry name" value="Zinc finger, CCHC-type"/>
    <property type="match status" value="1"/>
</dbReference>
<feature type="domain" description="Zinc knuckle CX2CX3GHX4C" evidence="5">
    <location>
        <begin position="14"/>
        <end position="34"/>
    </location>
</feature>
<accession>A0AAD2GA78</accession>
<dbReference type="EMBL" id="CAKOGP040002302">
    <property type="protein sequence ID" value="CAJ1966606.1"/>
    <property type="molecule type" value="Genomic_DNA"/>
</dbReference>